<dbReference type="Pfam" id="PF02566">
    <property type="entry name" value="OsmC"/>
    <property type="match status" value="1"/>
</dbReference>
<sequence length="147" mass="15843">MSAKTFSVHMKLLENYLFEVDFGEFGNIMTDEPPPLGDGEGPNPSAMLAASVANCMSASLLFALRKYKNDPGELSASVTGTVDRVEKYLRVTQLNVEITLGRGQSELPDIGKAMEQFESFCVVTQSVRHGVPVSVVVKDSAGDTIVV</sequence>
<dbReference type="RefSeq" id="WP_058020885.1">
    <property type="nucleotide sequence ID" value="NZ_CP013189.1"/>
</dbReference>
<dbReference type="SUPFAM" id="SSF82784">
    <property type="entry name" value="OsmC-like"/>
    <property type="match status" value="1"/>
</dbReference>
<proteinExistence type="predicted"/>
<organism evidence="1 2">
    <name type="scientific">Pseudohongiella spirulinae</name>
    <dbReference type="NCBI Taxonomy" id="1249552"/>
    <lineage>
        <taxon>Bacteria</taxon>
        <taxon>Pseudomonadati</taxon>
        <taxon>Pseudomonadota</taxon>
        <taxon>Gammaproteobacteria</taxon>
        <taxon>Pseudomonadales</taxon>
        <taxon>Pseudohongiellaceae</taxon>
        <taxon>Pseudohongiella</taxon>
    </lineage>
</organism>
<accession>A0A0S2KAI1</accession>
<dbReference type="STRING" id="1249552.PS2015_656"/>
<keyword evidence="2" id="KW-1185">Reference proteome</keyword>
<dbReference type="InterPro" id="IPR015946">
    <property type="entry name" value="KH_dom-like_a/b"/>
</dbReference>
<dbReference type="Proteomes" id="UP000065641">
    <property type="component" value="Chromosome"/>
</dbReference>
<gene>
    <name evidence="1" type="ORF">PS2015_656</name>
</gene>
<dbReference type="OrthoDB" id="5297623at2"/>
<dbReference type="KEGG" id="pspi:PS2015_656"/>
<dbReference type="AlphaFoldDB" id="A0A0S2KAI1"/>
<evidence type="ECO:0000313" key="2">
    <source>
        <dbReference type="Proteomes" id="UP000065641"/>
    </source>
</evidence>
<evidence type="ECO:0000313" key="1">
    <source>
        <dbReference type="EMBL" id="ALO45339.1"/>
    </source>
</evidence>
<reference evidence="1 2" key="1">
    <citation type="submission" date="2015-11" db="EMBL/GenBank/DDBJ databases">
        <authorList>
            <person name="Zhang Y."/>
            <person name="Guo Z."/>
        </authorList>
    </citation>
    <scope>NUCLEOTIDE SEQUENCE [LARGE SCALE GENOMIC DNA]</scope>
    <source>
        <strain evidence="1 2">KCTC 32221</strain>
    </source>
</reference>
<dbReference type="EMBL" id="CP013189">
    <property type="protein sequence ID" value="ALO45339.1"/>
    <property type="molecule type" value="Genomic_DNA"/>
</dbReference>
<name>A0A0S2KAI1_9GAMM</name>
<dbReference type="PATRIC" id="fig|1249552.3.peg.661"/>
<dbReference type="Gene3D" id="3.30.300.20">
    <property type="match status" value="1"/>
</dbReference>
<dbReference type="InterPro" id="IPR003718">
    <property type="entry name" value="OsmC/Ohr_fam"/>
</dbReference>
<protein>
    <submittedName>
        <fullName evidence="1">Peroxiredoxin</fullName>
    </submittedName>
</protein>
<dbReference type="InterPro" id="IPR036102">
    <property type="entry name" value="OsmC/Ohrsf"/>
</dbReference>